<name>A0ABY8UB37_TETOB</name>
<dbReference type="EMBL" id="CP126217">
    <property type="protein sequence ID" value="WIA18684.1"/>
    <property type="molecule type" value="Genomic_DNA"/>
</dbReference>
<proteinExistence type="predicted"/>
<accession>A0ABY8UB37</accession>
<reference evidence="1 2" key="1">
    <citation type="submission" date="2023-05" db="EMBL/GenBank/DDBJ databases">
        <title>A 100% complete, gapless, phased diploid assembly of the Scenedesmus obliquus UTEX 3031 genome.</title>
        <authorList>
            <person name="Biondi T.C."/>
            <person name="Hanschen E.R."/>
            <person name="Kwon T."/>
            <person name="Eng W."/>
            <person name="Kruse C.P.S."/>
            <person name="Koehler S.I."/>
            <person name="Kunde Y."/>
            <person name="Gleasner C.D."/>
            <person name="You Mak K.T."/>
            <person name="Polle J."/>
            <person name="Hovde B.T."/>
            <person name="Starkenburg S.R."/>
        </authorList>
    </citation>
    <scope>NUCLEOTIDE SEQUENCE [LARGE SCALE GENOMIC DNA]</scope>
    <source>
        <strain evidence="1 2">DOE0152z</strain>
    </source>
</reference>
<protein>
    <recommendedName>
        <fullName evidence="3">REJ domain-containing protein</fullName>
    </recommendedName>
</protein>
<dbReference type="Proteomes" id="UP001244341">
    <property type="component" value="Chromosome 10b"/>
</dbReference>
<evidence type="ECO:0008006" key="3">
    <source>
        <dbReference type="Google" id="ProtNLM"/>
    </source>
</evidence>
<keyword evidence="2" id="KW-1185">Reference proteome</keyword>
<gene>
    <name evidence="1" type="ORF">OEZ85_003387</name>
</gene>
<sequence length="372" mass="40047">MTSWAVTLESGQNVQRGTEVYLGDLAAAEGPLELTVNTSSSEFFINSSKRLQRFEGILRRSGTYHVQMTTHYATCEPQQAETRFTVSPCPAQAQASYQLQDCDSVTEPGKRKLSLLLDAFAPDSSGPLSWQWQVLPAASSSAIGSSVRGSFALLPAISFGSALEFGVGAGVSQAAAGAAPVATCQVETSSAQQSDGPSRCTLAIGSGAGKLRSGRSYIPMFAQQQQQQHQQQQQQQRQQRQGDGLLWQELPAVQVPQCPPRITKANATLKGSCNQGSGGRWLQLTADAIDLEEGRNTQLQYYWYLLLARNRNVVLSDGTSGRKLSLRVGDGPRQVQPGRSYIIKVAVVAKDGKQAISTKQQVGRVLEVPLCS</sequence>
<organism evidence="1 2">
    <name type="scientific">Tetradesmus obliquus</name>
    <name type="common">Green alga</name>
    <name type="synonym">Acutodesmus obliquus</name>
    <dbReference type="NCBI Taxonomy" id="3088"/>
    <lineage>
        <taxon>Eukaryota</taxon>
        <taxon>Viridiplantae</taxon>
        <taxon>Chlorophyta</taxon>
        <taxon>core chlorophytes</taxon>
        <taxon>Chlorophyceae</taxon>
        <taxon>CS clade</taxon>
        <taxon>Sphaeropleales</taxon>
        <taxon>Scenedesmaceae</taxon>
        <taxon>Tetradesmus</taxon>
    </lineage>
</organism>
<evidence type="ECO:0000313" key="1">
    <source>
        <dbReference type="EMBL" id="WIA18684.1"/>
    </source>
</evidence>
<evidence type="ECO:0000313" key="2">
    <source>
        <dbReference type="Proteomes" id="UP001244341"/>
    </source>
</evidence>